<dbReference type="AlphaFoldDB" id="A0A5B7K1K6"/>
<protein>
    <submittedName>
        <fullName evidence="1">Uncharacterized protein</fullName>
    </submittedName>
</protein>
<comment type="caution">
    <text evidence="1">The sequence shown here is derived from an EMBL/GenBank/DDBJ whole genome shotgun (WGS) entry which is preliminary data.</text>
</comment>
<dbReference type="Proteomes" id="UP000324222">
    <property type="component" value="Unassembled WGS sequence"/>
</dbReference>
<sequence>MTSRPGPRVSSPPPLTRITGRVTHRGVVNDCPKPTLRSPAVTLIQAIPSRCSTKFEHCDHHSRLAVVWFSFMRLLVFQITLLQSIRILCHISKRLQILLLLLVFSISNLLDFV</sequence>
<evidence type="ECO:0000313" key="2">
    <source>
        <dbReference type="Proteomes" id="UP000324222"/>
    </source>
</evidence>
<keyword evidence="2" id="KW-1185">Reference proteome</keyword>
<evidence type="ECO:0000313" key="1">
    <source>
        <dbReference type="EMBL" id="MPD00417.1"/>
    </source>
</evidence>
<accession>A0A5B7K1K6</accession>
<dbReference type="EMBL" id="VSRR010122791">
    <property type="protein sequence ID" value="MPD00417.1"/>
    <property type="molecule type" value="Genomic_DNA"/>
</dbReference>
<name>A0A5B7K1K6_PORTR</name>
<proteinExistence type="predicted"/>
<organism evidence="1 2">
    <name type="scientific">Portunus trituberculatus</name>
    <name type="common">Swimming crab</name>
    <name type="synonym">Neptunus trituberculatus</name>
    <dbReference type="NCBI Taxonomy" id="210409"/>
    <lineage>
        <taxon>Eukaryota</taxon>
        <taxon>Metazoa</taxon>
        <taxon>Ecdysozoa</taxon>
        <taxon>Arthropoda</taxon>
        <taxon>Crustacea</taxon>
        <taxon>Multicrustacea</taxon>
        <taxon>Malacostraca</taxon>
        <taxon>Eumalacostraca</taxon>
        <taxon>Eucarida</taxon>
        <taxon>Decapoda</taxon>
        <taxon>Pleocyemata</taxon>
        <taxon>Brachyura</taxon>
        <taxon>Eubrachyura</taxon>
        <taxon>Portunoidea</taxon>
        <taxon>Portunidae</taxon>
        <taxon>Portuninae</taxon>
        <taxon>Portunus</taxon>
    </lineage>
</organism>
<reference evidence="1 2" key="1">
    <citation type="submission" date="2019-05" db="EMBL/GenBank/DDBJ databases">
        <title>Another draft genome of Portunus trituberculatus and its Hox gene families provides insights of decapod evolution.</title>
        <authorList>
            <person name="Jeong J.-H."/>
            <person name="Song I."/>
            <person name="Kim S."/>
            <person name="Choi T."/>
            <person name="Kim D."/>
            <person name="Ryu S."/>
            <person name="Kim W."/>
        </authorList>
    </citation>
    <scope>NUCLEOTIDE SEQUENCE [LARGE SCALE GENOMIC DNA]</scope>
    <source>
        <tissue evidence="1">Muscle</tissue>
    </source>
</reference>
<gene>
    <name evidence="1" type="ORF">E2C01_095888</name>
</gene>